<dbReference type="InterPro" id="IPR035979">
    <property type="entry name" value="RBD_domain_sf"/>
</dbReference>
<name>A0ABP0IYZ4_9DINO</name>
<dbReference type="InterPro" id="IPR000504">
    <property type="entry name" value="RRM_dom"/>
</dbReference>
<proteinExistence type="predicted"/>
<keyword evidence="2" id="KW-1185">Reference proteome</keyword>
<sequence>MLSVDYEEPASPVLPMPPYMECPEQQAYPLIIASPPVPLELVSQSEEPCVLSTQPMPPSFLPPPVPSGQRVQASPSPPPSLLCPLAVQVSVSKTPTTGRPLLLDQLLEPPSPRRAQGDGEGLGKKGAMDGETIAGLLVNKTTVMMRNIPNRYTCEELLSEVMAAGFDDTFDFFYLPMDFKTKRNRGYGFINFESPDIAQKFVRSFHQRRLLLHPSKKIVEVAPAVTQGYEANMSKYFKKDLERIKNDWFRPMLFSKS</sequence>
<dbReference type="EMBL" id="CAXAMM010005447">
    <property type="protein sequence ID" value="CAK9007303.1"/>
    <property type="molecule type" value="Genomic_DNA"/>
</dbReference>
<evidence type="ECO:0000313" key="2">
    <source>
        <dbReference type="Proteomes" id="UP001642464"/>
    </source>
</evidence>
<dbReference type="Proteomes" id="UP001642464">
    <property type="component" value="Unassembled WGS sequence"/>
</dbReference>
<dbReference type="SMART" id="SM00360">
    <property type="entry name" value="RRM"/>
    <property type="match status" value="1"/>
</dbReference>
<protein>
    <submittedName>
        <fullName evidence="1">Protein MEI2-like 5 (OML5) (MEI2-like protein 5)</fullName>
    </submittedName>
</protein>
<dbReference type="Gene3D" id="3.30.70.330">
    <property type="match status" value="1"/>
</dbReference>
<dbReference type="InterPro" id="IPR007201">
    <property type="entry name" value="Mei2-like_Rrm_C"/>
</dbReference>
<dbReference type="PROSITE" id="PS50102">
    <property type="entry name" value="RRM"/>
    <property type="match status" value="1"/>
</dbReference>
<reference evidence="1 2" key="1">
    <citation type="submission" date="2024-02" db="EMBL/GenBank/DDBJ databases">
        <authorList>
            <person name="Chen Y."/>
            <person name="Shah S."/>
            <person name="Dougan E. K."/>
            <person name="Thang M."/>
            <person name="Chan C."/>
        </authorList>
    </citation>
    <scope>NUCLEOTIDE SEQUENCE [LARGE SCALE GENOMIC DNA]</scope>
</reference>
<dbReference type="SUPFAM" id="SSF54928">
    <property type="entry name" value="RNA-binding domain, RBD"/>
    <property type="match status" value="1"/>
</dbReference>
<evidence type="ECO:0000313" key="1">
    <source>
        <dbReference type="EMBL" id="CAK9007303.1"/>
    </source>
</evidence>
<dbReference type="CDD" id="cd12277">
    <property type="entry name" value="RRM3_MEI2_EAR1_like"/>
    <property type="match status" value="1"/>
</dbReference>
<dbReference type="InterPro" id="IPR012677">
    <property type="entry name" value="Nucleotide-bd_a/b_plait_sf"/>
</dbReference>
<dbReference type="Pfam" id="PF04059">
    <property type="entry name" value="RRM_2"/>
    <property type="match status" value="1"/>
</dbReference>
<accession>A0ABP0IYZ4</accession>
<gene>
    <name evidence="1" type="ORF">SCF082_LOCUS9400</name>
</gene>
<comment type="caution">
    <text evidence="1">The sequence shown here is derived from an EMBL/GenBank/DDBJ whole genome shotgun (WGS) entry which is preliminary data.</text>
</comment>
<organism evidence="1 2">
    <name type="scientific">Durusdinium trenchii</name>
    <dbReference type="NCBI Taxonomy" id="1381693"/>
    <lineage>
        <taxon>Eukaryota</taxon>
        <taxon>Sar</taxon>
        <taxon>Alveolata</taxon>
        <taxon>Dinophyceae</taxon>
        <taxon>Suessiales</taxon>
        <taxon>Symbiodiniaceae</taxon>
        <taxon>Durusdinium</taxon>
    </lineage>
</organism>